<dbReference type="PANTHER" id="PTHR22884">
    <property type="entry name" value="SET DOMAIN PROTEINS"/>
    <property type="match status" value="1"/>
</dbReference>
<feature type="region of interest" description="Disordered" evidence="11">
    <location>
        <begin position="438"/>
        <end position="472"/>
    </location>
</feature>
<dbReference type="Gene3D" id="2.170.270.10">
    <property type="entry name" value="SET domain"/>
    <property type="match status" value="1"/>
</dbReference>
<feature type="region of interest" description="Disordered" evidence="11">
    <location>
        <begin position="656"/>
        <end position="691"/>
    </location>
</feature>
<dbReference type="Gramene" id="Manes.02G168600.3.v8.1">
    <property type="protein sequence ID" value="Manes.02G168600.3.v8.1.CDS"/>
    <property type="gene ID" value="Manes.02G168600.v8.1"/>
</dbReference>
<dbReference type="InterPro" id="IPR046341">
    <property type="entry name" value="SET_dom_sf"/>
</dbReference>
<feature type="compositionally biased region" description="Basic residues" evidence="11">
    <location>
        <begin position="595"/>
        <end position="604"/>
    </location>
</feature>
<keyword evidence="17" id="KW-1185">Reference proteome</keyword>
<evidence type="ECO:0000313" key="17">
    <source>
        <dbReference type="Proteomes" id="UP000091857"/>
    </source>
</evidence>
<name>A0A2C9WG59_MANES</name>
<evidence type="ECO:0000256" key="1">
    <source>
        <dbReference type="ARBA" id="ARBA00004123"/>
    </source>
</evidence>
<keyword evidence="4" id="KW-0489">Methyltransferase</keyword>
<feature type="domain" description="SET" evidence="12">
    <location>
        <begin position="1266"/>
        <end position="1383"/>
    </location>
</feature>
<dbReference type="InterPro" id="IPR003616">
    <property type="entry name" value="Post-SET_dom"/>
</dbReference>
<dbReference type="SMART" id="SM00508">
    <property type="entry name" value="PostSET"/>
    <property type="match status" value="1"/>
</dbReference>
<proteinExistence type="predicted"/>
<dbReference type="OrthoDB" id="422362at2759"/>
<evidence type="ECO:0000256" key="7">
    <source>
        <dbReference type="ARBA" id="ARBA00022723"/>
    </source>
</evidence>
<dbReference type="Gene3D" id="3.30.40.100">
    <property type="match status" value="1"/>
</dbReference>
<feature type="compositionally biased region" description="Basic residues" evidence="11">
    <location>
        <begin position="1031"/>
        <end position="1040"/>
    </location>
</feature>
<feature type="compositionally biased region" description="Basic and acidic residues" evidence="11">
    <location>
        <begin position="952"/>
        <end position="964"/>
    </location>
</feature>
<accession>A0A2C9WG59</accession>
<reference evidence="17" key="1">
    <citation type="journal article" date="2016" name="Nat. Biotechnol.">
        <title>Sequencing wild and cultivated cassava and related species reveals extensive interspecific hybridization and genetic diversity.</title>
        <authorList>
            <person name="Bredeson J.V."/>
            <person name="Lyons J.B."/>
            <person name="Prochnik S.E."/>
            <person name="Wu G.A."/>
            <person name="Ha C.M."/>
            <person name="Edsinger-Gonzales E."/>
            <person name="Grimwood J."/>
            <person name="Schmutz J."/>
            <person name="Rabbi I.Y."/>
            <person name="Egesi C."/>
            <person name="Nauluvula P."/>
            <person name="Lebot V."/>
            <person name="Ndunguru J."/>
            <person name="Mkamilo G."/>
            <person name="Bart R.S."/>
            <person name="Setter T.L."/>
            <person name="Gleadow R.M."/>
            <person name="Kulakow P."/>
            <person name="Ferguson M.E."/>
            <person name="Rounsley S."/>
            <person name="Rokhsar D.S."/>
        </authorList>
    </citation>
    <scope>NUCLEOTIDE SEQUENCE [LARGE SCALE GENOMIC DNA]</scope>
    <source>
        <strain evidence="17">cv. AM560-2</strain>
    </source>
</reference>
<gene>
    <name evidence="16" type="ORF">MANES_02G168600v8</name>
</gene>
<evidence type="ECO:0008006" key="18">
    <source>
        <dbReference type="Google" id="ProtNLM"/>
    </source>
</evidence>
<evidence type="ECO:0000259" key="14">
    <source>
        <dbReference type="PROSITE" id="PS51050"/>
    </source>
</evidence>
<evidence type="ECO:0000256" key="9">
    <source>
        <dbReference type="ARBA" id="ARBA00022833"/>
    </source>
</evidence>
<feature type="region of interest" description="Disordered" evidence="11">
    <location>
        <begin position="2061"/>
        <end position="2109"/>
    </location>
</feature>
<dbReference type="Pfam" id="PF17907">
    <property type="entry name" value="AWS"/>
    <property type="match status" value="1"/>
</dbReference>
<dbReference type="EMBL" id="CM004388">
    <property type="protein sequence ID" value="OAY58333.1"/>
    <property type="molecule type" value="Genomic_DNA"/>
</dbReference>
<feature type="region of interest" description="Disordered" evidence="11">
    <location>
        <begin position="988"/>
        <end position="1040"/>
    </location>
</feature>
<dbReference type="GO" id="GO:0032259">
    <property type="term" value="P:methylation"/>
    <property type="evidence" value="ECO:0007669"/>
    <property type="project" value="UniProtKB-KW"/>
</dbReference>
<keyword evidence="10" id="KW-0539">Nucleus</keyword>
<dbReference type="FunFam" id="2.170.270.10:FF:000035">
    <property type="entry name" value="Histone-lysine N-methyltransferase"/>
    <property type="match status" value="1"/>
</dbReference>
<dbReference type="InterPro" id="IPR001214">
    <property type="entry name" value="SET_dom"/>
</dbReference>
<evidence type="ECO:0000259" key="15">
    <source>
        <dbReference type="PROSITE" id="PS51215"/>
    </source>
</evidence>
<feature type="domain" description="AWS" evidence="15">
    <location>
        <begin position="1214"/>
        <end position="1264"/>
    </location>
</feature>
<dbReference type="Proteomes" id="UP000091857">
    <property type="component" value="Chromosome 2"/>
</dbReference>
<keyword evidence="3" id="KW-0158">Chromosome</keyword>
<organism evidence="16 17">
    <name type="scientific">Manihot esculenta</name>
    <name type="common">Cassava</name>
    <name type="synonym">Jatropha manihot</name>
    <dbReference type="NCBI Taxonomy" id="3983"/>
    <lineage>
        <taxon>Eukaryota</taxon>
        <taxon>Viridiplantae</taxon>
        <taxon>Streptophyta</taxon>
        <taxon>Embryophyta</taxon>
        <taxon>Tracheophyta</taxon>
        <taxon>Spermatophyta</taxon>
        <taxon>Magnoliopsida</taxon>
        <taxon>eudicotyledons</taxon>
        <taxon>Gunneridae</taxon>
        <taxon>Pentapetalae</taxon>
        <taxon>rosids</taxon>
        <taxon>fabids</taxon>
        <taxon>Malpighiales</taxon>
        <taxon>Euphorbiaceae</taxon>
        <taxon>Crotonoideae</taxon>
        <taxon>Manihoteae</taxon>
        <taxon>Manihot</taxon>
    </lineage>
</organism>
<dbReference type="InterPro" id="IPR044437">
    <property type="entry name" value="SETD2/Set2_SET"/>
</dbReference>
<comment type="caution">
    <text evidence="16">The sequence shown here is derived from an EMBL/GenBank/DDBJ whole genome shotgun (WGS) entry which is preliminary data.</text>
</comment>
<feature type="domain" description="Post-SET" evidence="13">
    <location>
        <begin position="1391"/>
        <end position="1407"/>
    </location>
</feature>
<evidence type="ECO:0000259" key="12">
    <source>
        <dbReference type="PROSITE" id="PS50280"/>
    </source>
</evidence>
<dbReference type="GO" id="GO:0008270">
    <property type="term" value="F:zinc ion binding"/>
    <property type="evidence" value="ECO:0007669"/>
    <property type="project" value="UniProtKB-KW"/>
</dbReference>
<dbReference type="SMART" id="SM00570">
    <property type="entry name" value="AWS"/>
    <property type="match status" value="1"/>
</dbReference>
<evidence type="ECO:0000256" key="5">
    <source>
        <dbReference type="ARBA" id="ARBA00022679"/>
    </source>
</evidence>
<dbReference type="SUPFAM" id="SSF82199">
    <property type="entry name" value="SET domain"/>
    <property type="match status" value="1"/>
</dbReference>
<dbReference type="GO" id="GO:0046975">
    <property type="term" value="F:histone H3K36 methyltransferase activity"/>
    <property type="evidence" value="ECO:0000318"/>
    <property type="project" value="GO_Central"/>
</dbReference>
<dbReference type="GO" id="GO:0000785">
    <property type="term" value="C:chromatin"/>
    <property type="evidence" value="ECO:0000318"/>
    <property type="project" value="GO_Central"/>
</dbReference>
<evidence type="ECO:0000256" key="2">
    <source>
        <dbReference type="ARBA" id="ARBA00004286"/>
    </source>
</evidence>
<feature type="region of interest" description="Disordered" evidence="11">
    <location>
        <begin position="544"/>
        <end position="610"/>
    </location>
</feature>
<evidence type="ECO:0000256" key="8">
    <source>
        <dbReference type="ARBA" id="ARBA00022771"/>
    </source>
</evidence>
<dbReference type="Pfam" id="PF07496">
    <property type="entry name" value="zf-CW"/>
    <property type="match status" value="1"/>
</dbReference>
<dbReference type="PROSITE" id="PS51215">
    <property type="entry name" value="AWS"/>
    <property type="match status" value="1"/>
</dbReference>
<dbReference type="GO" id="GO:0006355">
    <property type="term" value="P:regulation of DNA-templated transcription"/>
    <property type="evidence" value="ECO:0000318"/>
    <property type="project" value="GO_Central"/>
</dbReference>
<dbReference type="PROSITE" id="PS51050">
    <property type="entry name" value="ZF_CW"/>
    <property type="match status" value="1"/>
</dbReference>
<dbReference type="InterPro" id="IPR006560">
    <property type="entry name" value="AWS_dom"/>
</dbReference>
<dbReference type="PROSITE" id="PS50868">
    <property type="entry name" value="POST_SET"/>
    <property type="match status" value="1"/>
</dbReference>
<comment type="subcellular location">
    <subcellularLocation>
        <location evidence="2">Chromosome</location>
    </subcellularLocation>
    <subcellularLocation>
        <location evidence="1">Nucleus</location>
    </subcellularLocation>
</comment>
<evidence type="ECO:0000256" key="10">
    <source>
        <dbReference type="ARBA" id="ARBA00023242"/>
    </source>
</evidence>
<feature type="domain" description="CW-type" evidence="14">
    <location>
        <begin position="1102"/>
        <end position="1156"/>
    </location>
</feature>
<dbReference type="Gramene" id="Manes.02G168600.4.v8.1">
    <property type="protein sequence ID" value="Manes.02G168600.4.v8.1.CDS"/>
    <property type="gene ID" value="Manes.02G168600.v8.1"/>
</dbReference>
<protein>
    <recommendedName>
        <fullName evidence="18">Histone-lysine N-methyltransferase</fullName>
    </recommendedName>
</protein>
<dbReference type="PROSITE" id="PS50280">
    <property type="entry name" value="SET"/>
    <property type="match status" value="1"/>
</dbReference>
<dbReference type="Pfam" id="PF00856">
    <property type="entry name" value="SET"/>
    <property type="match status" value="1"/>
</dbReference>
<evidence type="ECO:0000259" key="13">
    <source>
        <dbReference type="PROSITE" id="PS50868"/>
    </source>
</evidence>
<dbReference type="STRING" id="3983.A0A2C9WG59"/>
<dbReference type="InterPro" id="IPR011124">
    <property type="entry name" value="Znf_CW"/>
</dbReference>
<evidence type="ECO:0000256" key="11">
    <source>
        <dbReference type="SAM" id="MobiDB-lite"/>
    </source>
</evidence>
<evidence type="ECO:0000256" key="4">
    <source>
        <dbReference type="ARBA" id="ARBA00022603"/>
    </source>
</evidence>
<dbReference type="Gramene" id="Manes.02G168600.2.v8.1">
    <property type="protein sequence ID" value="Manes.02G168600.2.v8.1.CDS"/>
    <property type="gene ID" value="Manes.02G168600.v8.1"/>
</dbReference>
<keyword evidence="6" id="KW-0949">S-adenosyl-L-methionine</keyword>
<dbReference type="SMART" id="SM00317">
    <property type="entry name" value="SET"/>
    <property type="match status" value="1"/>
</dbReference>
<dbReference type="GO" id="GO:0005634">
    <property type="term" value="C:nucleus"/>
    <property type="evidence" value="ECO:0000318"/>
    <property type="project" value="GO_Central"/>
</dbReference>
<keyword evidence="5" id="KW-0808">Transferase</keyword>
<feature type="region of interest" description="Disordered" evidence="11">
    <location>
        <begin position="933"/>
        <end position="964"/>
    </location>
</feature>
<keyword evidence="9" id="KW-0862">Zinc</keyword>
<feature type="compositionally biased region" description="Low complexity" evidence="11">
    <location>
        <begin position="2075"/>
        <end position="2088"/>
    </location>
</feature>
<sequence>MTDHNVASTSALDQCLNLSQKDNAGSLSSGDFTEAASVDMGIGLVCDSGDIIGLVPGKSSEDDFGVAGGYFNGRQSGIDDCNVEIDGLCMEKVGSSNYNGGLINSLENCERSLELRNSDRLHEQKDDWSGSVQGDTEEKSAGLAATGTDFCNQMLSSSDCEIPVEIRSLNALPRNRAEPDKEDSVASLEGVKEVVENKSIGLSRVETENHHGKLSELVPRIGALCNCNNPSAEEVTEVMKDESNALPVIDATIHDNLSSCQNAATSLELMPTIGSPEKNIQQDKQNDGGLFRAPFEQGVTEKENDLLAGVKSTTNNQILSSLDDKMCMKSDFVDYCQQSDMEAKITSSLSLERAVDANDDVLTMMESDGCTQKALNSIEMPRELSVTGPVVSICVRQNDQRKGEDVNCHTAERVPRDNLKRSDVDQSIQATLENLVTDGSLGSCDQKNEQRNDRSVYGPSMERTPDVVEEESDVTTEMKVETHGLKFCVVADAHDLKDDSPEISPRTLQSWQAFDVAENGSYNKLDVPNRLENVVFGNIYSSSAADPSEQIDNEGKDCAGNDGLSKTACPDIGSASSRRSNRKCKSGQKTQTAKRAARKGKNKGKVRDFQIFKAERRKRSCFSKPARSSNWGSLGNITQFFEQSNGLEFNEILNHESQTKNGGGSGKMSRKWKGSRAGGSSRQSSGKKHALTSSIRLKVKVGKEVAQNSLNIMVPEVIDTSVSAACGVREFDIKSYQGTSFGIPNFANGIKDKMRQEETEDQLQCSGNKLEEAKIYSDASISDLHVAENDLHGTLTSGKSVADAPGDYIVVSSHVEVEALGEVVEKRYTDPETSPDSEVINLVPEGQVNSRCQEDFPDAVFTSSKVFVATGVVTCSNRGKKKDRLTHASDCSLEDISPDVASVNNVKATKKRGSRQRKGNEFLSNEIHISPTGVNASSSSSISKEFSGEQLHLSRETGHGVAKEDLQAEVSAETKICSGVDVVHRLSESQNSNKLLPSSKSKGRQLPRKSGVGKGRAKVSDKARSKSVNGFRHKGSKQKSINKNKIKEKNDCDHVVCTAEDDLETTNCIADDYGKSNPGDSVASIGVANLHMASNDVMEQHVPADNAWVRCDDCHKWRRIPVALVDSIGQTNCQWMCKDNFDTAFADCSIPQEKSNAEINAELGISDADEDAYDIPSKNKGLECKSKTVSKEHEFTRISTNQFLHRSRKTLTIDEIMVCHCKPPLDGGLGCGDECLNRILNIECVQGTCPCGDFCSNQQFQKHNYAKMKWDRCGKKGFGLRLEEAVSKGQFLIEYVGEVLDVHTYAARQREYASKSHKHFYFMTLDGSEVIDACAKGNLGRFINHSCDPNCRTEKWVVNGEICIGLFALRDIKKGEEVTFDYNYVRVVGAAAKRCYCGSPHCQGYIGGDLRNSEVIDQVDSDEEFLEPVMLEDGETGDAFKKRAPRISSLDGIELQVADSLSKDRDTVDTSTVAAGKVEVVSEIEVSMNQSAASPVSQLRSSLEIEDLKEKSSFASPPMGISVESDDVASKSTSAVQHVISKEEFQRSDASSTAMLGKSSSDVMVDNRKSKSTTAEEKRVFVKSRFLIKTSHDSGLCKKGKFTSNPSNLNKVQMITNKSQVLPVKPKKFIDGTSNGRFEAVEEKLNELLDADGGISKRKDAPKGYLKLLLLTAASGASGNGEAIQSNRDLSMILGALLKTKSRVVLVDIINKNGLRMLHNMLKQYQKDFKKTPILRKLLKVLEYLAVREILTAEHISGGPPCPGMESFSDSILSLTEHNDKQVHQIARNFRDKWIPRHIRKYGYMDREDGKMEFHRGSISNRVAALQNYLHDQVVRPTEAIDCATQSKLATISVDTAVHEDCSAPCDVGGIKTRKRKSRWDQPADEKASSRSLQLDEQKLHSVLLQQSEYKPPLGGGNEVLDSVEKPSREDSYCPHCFRNYCRQDVASCADDERQNAQSDVPPGFSSPLNLTPVSSNASSTIANLPVGHPQRKFISRLSVSYGIPLPILQQFGSPQDGTVENWAIAPGIPFHPFPPLPPFPHNKKETPASAVDAMVIDETSEGRQTRHNPATCYPNENNPNQNGTNKPDLAIPGEYGQQTCKRSRGSSHDLGRRYFRQQKWNRGPSCVWNSRGWGFSENNLRGGGCSTNVESVTNEHRKL</sequence>
<dbReference type="InterPro" id="IPR050777">
    <property type="entry name" value="SET2_Histone-Lys_MeTrsfase"/>
</dbReference>
<dbReference type="CDD" id="cd19172">
    <property type="entry name" value="SET_SETD2"/>
    <property type="match status" value="1"/>
</dbReference>
<keyword evidence="7" id="KW-0479">Metal-binding</keyword>
<feature type="compositionally biased region" description="Low complexity" evidence="11">
    <location>
        <begin position="989"/>
        <end position="1000"/>
    </location>
</feature>
<evidence type="ECO:0000256" key="6">
    <source>
        <dbReference type="ARBA" id="ARBA00022691"/>
    </source>
</evidence>
<evidence type="ECO:0000256" key="3">
    <source>
        <dbReference type="ARBA" id="ARBA00022454"/>
    </source>
</evidence>
<evidence type="ECO:0000313" key="16">
    <source>
        <dbReference type="EMBL" id="OAY58333.1"/>
    </source>
</evidence>
<keyword evidence="8" id="KW-0863">Zinc-finger</keyword>
<feature type="region of interest" description="Disordered" evidence="11">
    <location>
        <begin position="120"/>
        <end position="141"/>
    </location>
</feature>